<evidence type="ECO:0000313" key="2">
    <source>
        <dbReference type="EMBL" id="GFC78795.1"/>
    </source>
</evidence>
<feature type="compositionally biased region" description="Basic and acidic residues" evidence="1">
    <location>
        <begin position="33"/>
        <end position="42"/>
    </location>
</feature>
<name>A0A699QZP5_TANCI</name>
<gene>
    <name evidence="2" type="ORF">Tci_850765</name>
</gene>
<organism evidence="2">
    <name type="scientific">Tanacetum cinerariifolium</name>
    <name type="common">Dalmatian daisy</name>
    <name type="synonym">Chrysanthemum cinerariifolium</name>
    <dbReference type="NCBI Taxonomy" id="118510"/>
    <lineage>
        <taxon>Eukaryota</taxon>
        <taxon>Viridiplantae</taxon>
        <taxon>Streptophyta</taxon>
        <taxon>Embryophyta</taxon>
        <taxon>Tracheophyta</taxon>
        <taxon>Spermatophyta</taxon>
        <taxon>Magnoliopsida</taxon>
        <taxon>eudicotyledons</taxon>
        <taxon>Gunneridae</taxon>
        <taxon>Pentapetalae</taxon>
        <taxon>asterids</taxon>
        <taxon>campanulids</taxon>
        <taxon>Asterales</taxon>
        <taxon>Asteraceae</taxon>
        <taxon>Asteroideae</taxon>
        <taxon>Anthemideae</taxon>
        <taxon>Anthemidinae</taxon>
        <taxon>Tanacetum</taxon>
    </lineage>
</organism>
<evidence type="ECO:0000256" key="1">
    <source>
        <dbReference type="SAM" id="MobiDB-lite"/>
    </source>
</evidence>
<dbReference type="AlphaFoldDB" id="A0A699QZP5"/>
<feature type="region of interest" description="Disordered" evidence="1">
    <location>
        <begin position="70"/>
        <end position="89"/>
    </location>
</feature>
<reference evidence="2" key="1">
    <citation type="journal article" date="2019" name="Sci. Rep.">
        <title>Draft genome of Tanacetum cinerariifolium, the natural source of mosquito coil.</title>
        <authorList>
            <person name="Yamashiro T."/>
            <person name="Shiraishi A."/>
            <person name="Satake H."/>
            <person name="Nakayama K."/>
        </authorList>
    </citation>
    <scope>NUCLEOTIDE SEQUENCE</scope>
</reference>
<comment type="caution">
    <text evidence="2">The sequence shown here is derived from an EMBL/GenBank/DDBJ whole genome shotgun (WGS) entry which is preliminary data.</text>
</comment>
<sequence>PQFESYRPKSCEKESKNATEDIPNETNEYPDDSLVKDGVSDNKDCSIKSLEVVEKKTDVLTIPKVKVVRPKQKEKPVRPRSVNTARPNSTVVNAIRVNQVNSVKASA</sequence>
<accession>A0A699QZP5</accession>
<protein>
    <submittedName>
        <fullName evidence="2">Uncharacterized protein</fullName>
    </submittedName>
</protein>
<feature type="non-terminal residue" evidence="2">
    <location>
        <position position="107"/>
    </location>
</feature>
<feature type="compositionally biased region" description="Basic and acidic residues" evidence="1">
    <location>
        <begin position="1"/>
        <end position="19"/>
    </location>
</feature>
<feature type="region of interest" description="Disordered" evidence="1">
    <location>
        <begin position="1"/>
        <end position="42"/>
    </location>
</feature>
<dbReference type="EMBL" id="BKCJ011067446">
    <property type="protein sequence ID" value="GFC78795.1"/>
    <property type="molecule type" value="Genomic_DNA"/>
</dbReference>
<feature type="non-terminal residue" evidence="2">
    <location>
        <position position="1"/>
    </location>
</feature>
<proteinExistence type="predicted"/>